<dbReference type="InterPro" id="IPR010997">
    <property type="entry name" value="HRDC-like_sf"/>
</dbReference>
<dbReference type="InterPro" id="IPR029491">
    <property type="entry name" value="Helicase_HTH"/>
</dbReference>
<dbReference type="PANTHER" id="PTHR47642:SF5">
    <property type="entry name" value="ATP-DEPENDENT DNA HELICASE"/>
    <property type="match status" value="1"/>
</dbReference>
<keyword evidence="3" id="KW-1185">Reference proteome</keyword>
<dbReference type="GO" id="GO:0000166">
    <property type="term" value="F:nucleotide binding"/>
    <property type="evidence" value="ECO:0007669"/>
    <property type="project" value="InterPro"/>
</dbReference>
<dbReference type="Gene3D" id="3.40.50.300">
    <property type="entry name" value="P-loop containing nucleotide triphosphate hydrolases"/>
    <property type="match status" value="2"/>
</dbReference>
<reference evidence="3" key="2">
    <citation type="journal article" date="2020" name="Antonie Van Leeuwenhoek">
        <title>Labilibaculum antarcticum sp. nov., a novel facultative anaerobic, psychrotorelant bacterium isolated from marine sediment of Antarctica.</title>
        <authorList>
            <person name="Watanabe M."/>
            <person name="Kojima H."/>
            <person name="Fukui M."/>
        </authorList>
    </citation>
    <scope>NUCLEOTIDE SEQUENCE [LARGE SCALE GENOMIC DNA]</scope>
    <source>
        <strain evidence="3">SPP2</strain>
    </source>
</reference>
<evidence type="ECO:0000313" key="3">
    <source>
        <dbReference type="Proteomes" id="UP000218267"/>
    </source>
</evidence>
<dbReference type="GO" id="GO:0000723">
    <property type="term" value="P:telomere maintenance"/>
    <property type="evidence" value="ECO:0007669"/>
    <property type="project" value="InterPro"/>
</dbReference>
<dbReference type="SUPFAM" id="SSF47819">
    <property type="entry name" value="HRDC-like"/>
    <property type="match status" value="1"/>
</dbReference>
<name>A0A1Y1CHV7_9BACT</name>
<dbReference type="Pfam" id="PF14493">
    <property type="entry name" value="HTH_40"/>
    <property type="match status" value="1"/>
</dbReference>
<dbReference type="InterPro" id="IPR044876">
    <property type="entry name" value="HRDC_dom_sf"/>
</dbReference>
<keyword evidence="2" id="KW-0378">Hydrolase</keyword>
<dbReference type="OrthoDB" id="9763659at2"/>
<dbReference type="InterPro" id="IPR003593">
    <property type="entry name" value="AAA+_ATPase"/>
</dbReference>
<dbReference type="SMART" id="SM00382">
    <property type="entry name" value="AAA"/>
    <property type="match status" value="1"/>
</dbReference>
<dbReference type="InterPro" id="IPR002121">
    <property type="entry name" value="HRDC_dom"/>
</dbReference>
<evidence type="ECO:0000259" key="1">
    <source>
        <dbReference type="PROSITE" id="PS50967"/>
    </source>
</evidence>
<dbReference type="Pfam" id="PF00570">
    <property type="entry name" value="HRDC"/>
    <property type="match status" value="1"/>
</dbReference>
<dbReference type="GO" id="GO:0006281">
    <property type="term" value="P:DNA repair"/>
    <property type="evidence" value="ECO:0007669"/>
    <property type="project" value="InterPro"/>
</dbReference>
<dbReference type="AlphaFoldDB" id="A0A1Y1CHV7"/>
<keyword evidence="2" id="KW-0547">Nucleotide-binding</keyword>
<keyword evidence="2" id="KW-0067">ATP-binding</keyword>
<dbReference type="GO" id="GO:0003676">
    <property type="term" value="F:nucleic acid binding"/>
    <property type="evidence" value="ECO:0007669"/>
    <property type="project" value="InterPro"/>
</dbReference>
<dbReference type="InterPro" id="IPR051055">
    <property type="entry name" value="PIF1_helicase"/>
</dbReference>
<reference evidence="2 3" key="1">
    <citation type="journal article" date="2018" name="Mar. Genomics">
        <title>Complete genome sequence of Marinifilaceae bacterium strain SPP2, isolated from the Antarctic marine sediment.</title>
        <authorList>
            <person name="Watanabe M."/>
            <person name="Kojima H."/>
            <person name="Fukui M."/>
        </authorList>
    </citation>
    <scope>NUCLEOTIDE SEQUENCE [LARGE SCALE GENOMIC DNA]</scope>
    <source>
        <strain evidence="2 3">SPP2</strain>
    </source>
</reference>
<sequence>MESNLQLDLAHKFVRFTNTTIFLTGKAGTGKTTFLRQLKGELPKRMVVVAPTGVAAINAGGVTIHSFFQLPFGPILPGQILNEEKNPKKESNSPIRKYRKEKIDIIKSLDLLIIDEISMVRADLLDGIDEVLRKFKNRNLPFGGVQILMIGDLQQLPPVVKNEEWSLLRNHYETPFFFSSRAFLQSQHISIELQHVYRQNDEKFINILNEIRNNKLSQASYQELEKRYLPNFNPTDKDGYITLTTHNARAQKINEEKLKQIKGKSQQFKANITGIFPEYSFPTEEQLQLKVGAQVMFVKNDSSPEKLFFNGKIGTVSSFGDDVIHVKCETDNFEIDVYPEDWHNVKYSINEASKEIEETISGGFSQFPLKLAWAITIHKSQGLTFERAVIDANAAFAHGQVYVALSRCKSLEGLVLKSTLSKSGIICDTAVSKFTQNIEANPPGEANLDNSIRKYQFQLLEELFSFHDIYRICNYCNKHLQENRNSIQGNLPDKMNAAFPFLGPEILVMGEKFIPSLKRYCTDSEGIHEHKEAQERISKASAYFVGKLEEHLQSVLKDFSFDSDNQGIKKVIEGHLKQLNEKLSVKLVSLKSCLKKFDTAAYQTVRAKAHFEKQAFHLKSPKDVVDENVKHPNLFRILKKWRKNLADKINAPVYYIASQQSLVDIANNLPYTAEQLKDVKGFGKKKIERYGADVIRMVSEYRQGQNLGLLNFTAAAPSAAKTPTKKPATKQDTKEVSLEMYQDGRNVREIAAFRDLTVATIEKHLAHYVGLGMLSLDKFVEKKKIKKIKKQLEKEGIESLNECKKELGSDYSYSEIRYVQAFLKNAKS</sequence>
<dbReference type="FunFam" id="3.40.50.300:FF:001498">
    <property type="entry name" value="ATP-dependent DNA helicase"/>
    <property type="match status" value="1"/>
</dbReference>
<dbReference type="Pfam" id="PF05970">
    <property type="entry name" value="PIF1"/>
    <property type="match status" value="1"/>
</dbReference>
<dbReference type="PANTHER" id="PTHR47642">
    <property type="entry name" value="ATP-DEPENDENT DNA HELICASE"/>
    <property type="match status" value="1"/>
</dbReference>
<gene>
    <name evidence="2" type="ORF">ALGA_1529</name>
</gene>
<dbReference type="InterPro" id="IPR027417">
    <property type="entry name" value="P-loop_NTPase"/>
</dbReference>
<keyword evidence="2" id="KW-0347">Helicase</keyword>
<dbReference type="SMART" id="SM00341">
    <property type="entry name" value="HRDC"/>
    <property type="match status" value="1"/>
</dbReference>
<proteinExistence type="predicted"/>
<dbReference type="Proteomes" id="UP000218267">
    <property type="component" value="Chromosome"/>
</dbReference>
<evidence type="ECO:0000313" key="2">
    <source>
        <dbReference type="EMBL" id="BAX79905.1"/>
    </source>
</evidence>
<dbReference type="PROSITE" id="PS50967">
    <property type="entry name" value="HRDC"/>
    <property type="match status" value="1"/>
</dbReference>
<accession>A0A1Y1CHV7</accession>
<dbReference type="RefSeq" id="WP_096428786.1">
    <property type="nucleotide sequence ID" value="NZ_AP018042.1"/>
</dbReference>
<dbReference type="GO" id="GO:0003678">
    <property type="term" value="F:DNA helicase activity"/>
    <property type="evidence" value="ECO:0007669"/>
    <property type="project" value="InterPro"/>
</dbReference>
<dbReference type="EMBL" id="AP018042">
    <property type="protein sequence ID" value="BAX79905.1"/>
    <property type="molecule type" value="Genomic_DNA"/>
</dbReference>
<organism evidence="2 3">
    <name type="scientific">Labilibaculum antarcticum</name>
    <dbReference type="NCBI Taxonomy" id="1717717"/>
    <lineage>
        <taxon>Bacteria</taxon>
        <taxon>Pseudomonadati</taxon>
        <taxon>Bacteroidota</taxon>
        <taxon>Bacteroidia</taxon>
        <taxon>Marinilabiliales</taxon>
        <taxon>Marinifilaceae</taxon>
        <taxon>Labilibaculum</taxon>
    </lineage>
</organism>
<dbReference type="KEGG" id="mbas:ALGA_1529"/>
<feature type="domain" description="HRDC" evidence="1">
    <location>
        <begin position="628"/>
        <end position="708"/>
    </location>
</feature>
<dbReference type="CDD" id="cd18037">
    <property type="entry name" value="DEXSc_Pif1_like"/>
    <property type="match status" value="1"/>
</dbReference>
<dbReference type="SUPFAM" id="SSF52540">
    <property type="entry name" value="P-loop containing nucleoside triphosphate hydrolases"/>
    <property type="match status" value="2"/>
</dbReference>
<dbReference type="CDD" id="cd18809">
    <property type="entry name" value="SF1_C_RecD"/>
    <property type="match status" value="1"/>
</dbReference>
<protein>
    <submittedName>
        <fullName evidence="2">Helicase</fullName>
    </submittedName>
</protein>
<dbReference type="Gene3D" id="1.10.150.80">
    <property type="entry name" value="HRDC domain"/>
    <property type="match status" value="1"/>
</dbReference>
<dbReference type="InterPro" id="IPR010285">
    <property type="entry name" value="DNA_helicase_pif1-like_DEAD"/>
</dbReference>